<reference evidence="2 3" key="1">
    <citation type="journal article" date="2010" name="Science">
        <title>Genomic comparison of the ants Camponotus floridanus and Harpegnathos saltator.</title>
        <authorList>
            <person name="Bonasio R."/>
            <person name="Zhang G."/>
            <person name="Ye C."/>
            <person name="Mutti N.S."/>
            <person name="Fang X."/>
            <person name="Qin N."/>
            <person name="Donahue G."/>
            <person name="Yang P."/>
            <person name="Li Q."/>
            <person name="Li C."/>
            <person name="Zhang P."/>
            <person name="Huang Z."/>
            <person name="Berger S.L."/>
            <person name="Reinberg D."/>
            <person name="Wang J."/>
            <person name="Liebig J."/>
        </authorList>
    </citation>
    <scope>NUCLEOTIDE SEQUENCE [LARGE SCALE GENOMIC DNA]</scope>
    <source>
        <strain evidence="2 3">R22 G/1</strain>
    </source>
</reference>
<evidence type="ECO:0000313" key="2">
    <source>
        <dbReference type="EMBL" id="EFN89682.1"/>
    </source>
</evidence>
<accession>E2B3P7</accession>
<protein>
    <submittedName>
        <fullName evidence="2">Uncharacterized protein FLJ37770</fullName>
    </submittedName>
</protein>
<evidence type="ECO:0000259" key="1">
    <source>
        <dbReference type="Pfam" id="PF17906"/>
    </source>
</evidence>
<feature type="non-terminal residue" evidence="2">
    <location>
        <position position="47"/>
    </location>
</feature>
<dbReference type="AlphaFoldDB" id="E2B3P7"/>
<feature type="non-terminal residue" evidence="2">
    <location>
        <position position="1"/>
    </location>
</feature>
<dbReference type="EMBL" id="GL445371">
    <property type="protein sequence ID" value="EFN89682.1"/>
    <property type="molecule type" value="Genomic_DNA"/>
</dbReference>
<dbReference type="Proteomes" id="UP000008237">
    <property type="component" value="Unassembled WGS sequence"/>
</dbReference>
<dbReference type="InterPro" id="IPR041426">
    <property type="entry name" value="Mos1_HTH"/>
</dbReference>
<proteinExistence type="predicted"/>
<dbReference type="Gene3D" id="1.10.10.1450">
    <property type="match status" value="1"/>
</dbReference>
<feature type="domain" description="Mos1 transposase HTH" evidence="1">
    <location>
        <begin position="1"/>
        <end position="46"/>
    </location>
</feature>
<sequence length="47" mass="5611">RTALIFCYHLKKTTAESHRMLVEAYGEHALGKSQCFEWFKKFKRGDF</sequence>
<keyword evidence="3" id="KW-1185">Reference proteome</keyword>
<organism evidence="3">
    <name type="scientific">Harpegnathos saltator</name>
    <name type="common">Jerdon's jumping ant</name>
    <dbReference type="NCBI Taxonomy" id="610380"/>
    <lineage>
        <taxon>Eukaryota</taxon>
        <taxon>Metazoa</taxon>
        <taxon>Ecdysozoa</taxon>
        <taxon>Arthropoda</taxon>
        <taxon>Hexapoda</taxon>
        <taxon>Insecta</taxon>
        <taxon>Pterygota</taxon>
        <taxon>Neoptera</taxon>
        <taxon>Endopterygota</taxon>
        <taxon>Hymenoptera</taxon>
        <taxon>Apocrita</taxon>
        <taxon>Aculeata</taxon>
        <taxon>Formicoidea</taxon>
        <taxon>Formicidae</taxon>
        <taxon>Ponerinae</taxon>
        <taxon>Ponerini</taxon>
        <taxon>Harpegnathos</taxon>
    </lineage>
</organism>
<dbReference type="InParanoid" id="E2B3P7"/>
<name>E2B3P7_HARSA</name>
<dbReference type="Pfam" id="PF17906">
    <property type="entry name" value="HTH_48"/>
    <property type="match status" value="1"/>
</dbReference>
<gene>
    <name evidence="2" type="ORF">EAI_04623</name>
</gene>
<evidence type="ECO:0000313" key="3">
    <source>
        <dbReference type="Proteomes" id="UP000008237"/>
    </source>
</evidence>